<accession>A0A9P7Q989</accession>
<dbReference type="GO" id="GO:0031177">
    <property type="term" value="F:phosphopantetheine binding"/>
    <property type="evidence" value="ECO:0007669"/>
    <property type="project" value="TreeGrafter"/>
</dbReference>
<evidence type="ECO:0000256" key="1">
    <source>
        <dbReference type="ARBA" id="ARBA00022450"/>
    </source>
</evidence>
<dbReference type="GO" id="GO:0044550">
    <property type="term" value="P:secondary metabolite biosynthetic process"/>
    <property type="evidence" value="ECO:0007669"/>
    <property type="project" value="TreeGrafter"/>
</dbReference>
<keyword evidence="1" id="KW-0596">Phosphopantetheine</keyword>
<organism evidence="3 4">
    <name type="scientific">Claviceps aff. purpurea</name>
    <dbReference type="NCBI Taxonomy" id="1967640"/>
    <lineage>
        <taxon>Eukaryota</taxon>
        <taxon>Fungi</taxon>
        <taxon>Dikarya</taxon>
        <taxon>Ascomycota</taxon>
        <taxon>Pezizomycotina</taxon>
        <taxon>Sordariomycetes</taxon>
        <taxon>Hypocreomycetidae</taxon>
        <taxon>Hypocreales</taxon>
        <taxon>Clavicipitaceae</taxon>
        <taxon>Claviceps</taxon>
    </lineage>
</organism>
<dbReference type="GO" id="GO:0043041">
    <property type="term" value="P:amino acid activation for nonribosomal peptide biosynthetic process"/>
    <property type="evidence" value="ECO:0007669"/>
    <property type="project" value="TreeGrafter"/>
</dbReference>
<dbReference type="InterPro" id="IPR042099">
    <property type="entry name" value="ANL_N_sf"/>
</dbReference>
<proteinExistence type="predicted"/>
<feature type="non-terminal residue" evidence="3">
    <location>
        <position position="114"/>
    </location>
</feature>
<dbReference type="SUPFAM" id="SSF56801">
    <property type="entry name" value="Acetyl-CoA synthetase-like"/>
    <property type="match status" value="1"/>
</dbReference>
<dbReference type="EMBL" id="SRRH01000961">
    <property type="protein sequence ID" value="KAG6284145.1"/>
    <property type="molecule type" value="Genomic_DNA"/>
</dbReference>
<evidence type="ECO:0000313" key="3">
    <source>
        <dbReference type="EMBL" id="KAG6284145.1"/>
    </source>
</evidence>
<dbReference type="AlphaFoldDB" id="A0A9P7Q989"/>
<protein>
    <submittedName>
        <fullName evidence="3">D-lysergyl-peptide-synthetase subunit 1</fullName>
    </submittedName>
</protein>
<dbReference type="Proteomes" id="UP000707071">
    <property type="component" value="Unassembled WGS sequence"/>
</dbReference>
<dbReference type="GO" id="GO:0005737">
    <property type="term" value="C:cytoplasm"/>
    <property type="evidence" value="ECO:0007669"/>
    <property type="project" value="TreeGrafter"/>
</dbReference>
<reference evidence="3 4" key="1">
    <citation type="journal article" date="2020" name="bioRxiv">
        <title>Whole genome comparisons of ergot fungi reveals the divergence and evolution of species within the genus Claviceps are the result of varying mechanisms driving genome evolution and host range expansion.</title>
        <authorList>
            <person name="Wyka S.A."/>
            <person name="Mondo S.J."/>
            <person name="Liu M."/>
            <person name="Dettman J."/>
            <person name="Nalam V."/>
            <person name="Broders K.D."/>
        </authorList>
    </citation>
    <scope>NUCLEOTIDE SEQUENCE [LARGE SCALE GENOMIC DNA]</scope>
    <source>
        <strain evidence="3 4">Clav52</strain>
    </source>
</reference>
<name>A0A9P7Q989_9HYPO</name>
<sequence>MQLSYHTSLLSSVSANTIANAFRFVLQRTLERPHELLRALQVLDEDQMNIVFAQNRCMPPEVDDFIHDTIHQQCLRCPDSPSVCAWDGNFTYRQLDELSSTLSEEISRKGAGPE</sequence>
<keyword evidence="4" id="KW-1185">Reference proteome</keyword>
<evidence type="ECO:0000313" key="4">
    <source>
        <dbReference type="Proteomes" id="UP000707071"/>
    </source>
</evidence>
<comment type="caution">
    <text evidence="3">The sequence shown here is derived from an EMBL/GenBank/DDBJ whole genome shotgun (WGS) entry which is preliminary data.</text>
</comment>
<dbReference type="PANTHER" id="PTHR45527">
    <property type="entry name" value="NONRIBOSOMAL PEPTIDE SYNTHETASE"/>
    <property type="match status" value="1"/>
</dbReference>
<dbReference type="PANTHER" id="PTHR45527:SF1">
    <property type="entry name" value="FATTY ACID SYNTHASE"/>
    <property type="match status" value="1"/>
</dbReference>
<gene>
    <name evidence="3" type="primary">LPSA2_6</name>
    <name evidence="3" type="ORF">E4U09_008235</name>
</gene>
<keyword evidence="2" id="KW-0597">Phosphoprotein</keyword>
<evidence type="ECO:0000256" key="2">
    <source>
        <dbReference type="ARBA" id="ARBA00022553"/>
    </source>
</evidence>
<dbReference type="Gene3D" id="3.40.50.12780">
    <property type="entry name" value="N-terminal domain of ligase-like"/>
    <property type="match status" value="1"/>
</dbReference>